<dbReference type="AlphaFoldDB" id="A0A1I7SQ31"/>
<organism evidence="3 5">
    <name type="scientific">Bursaphelenchus xylophilus</name>
    <name type="common">Pinewood nematode worm</name>
    <name type="synonym">Aphelenchoides xylophilus</name>
    <dbReference type="NCBI Taxonomy" id="6326"/>
    <lineage>
        <taxon>Eukaryota</taxon>
        <taxon>Metazoa</taxon>
        <taxon>Ecdysozoa</taxon>
        <taxon>Nematoda</taxon>
        <taxon>Chromadorea</taxon>
        <taxon>Rhabditida</taxon>
        <taxon>Tylenchina</taxon>
        <taxon>Tylenchomorpha</taxon>
        <taxon>Aphelenchoidea</taxon>
        <taxon>Aphelenchoididae</taxon>
        <taxon>Bursaphelenchus</taxon>
    </lineage>
</organism>
<evidence type="ECO:0000313" key="2">
    <source>
        <dbReference type="EMBL" id="CAD5222240.1"/>
    </source>
</evidence>
<keyword evidence="4" id="KW-1185">Reference proteome</keyword>
<proteinExistence type="predicted"/>
<sequence length="131" mass="13995">MLLWWEEKAGRGLRAPPPPQGRGHGRIPKKAREALSGSEIARSLVRKTLLEPGMGRYSGRGVESRPPADWAANGGPGHGRRGALAVVLGAYQAECYPVPVLILPSTATTPNTSNSALRHVRDTAKRFAPSP</sequence>
<dbReference type="EMBL" id="CAJFDI010000003">
    <property type="protein sequence ID" value="CAD5222240.1"/>
    <property type="molecule type" value="Genomic_DNA"/>
</dbReference>
<feature type="region of interest" description="Disordered" evidence="1">
    <location>
        <begin position="55"/>
        <end position="75"/>
    </location>
</feature>
<dbReference type="Proteomes" id="UP000659654">
    <property type="component" value="Unassembled WGS sequence"/>
</dbReference>
<evidence type="ECO:0000313" key="4">
    <source>
        <dbReference type="Proteomes" id="UP000659654"/>
    </source>
</evidence>
<accession>A0A1I7SQ31</accession>
<name>A0A1I7SQ31_BURXY</name>
<evidence type="ECO:0000313" key="5">
    <source>
        <dbReference type="WBParaSite" id="BXY_1517600.1"/>
    </source>
</evidence>
<evidence type="ECO:0000313" key="3">
    <source>
        <dbReference type="Proteomes" id="UP000095284"/>
    </source>
</evidence>
<protein>
    <submittedName>
        <fullName evidence="2">(pine wood nematode) hypothetical protein</fullName>
    </submittedName>
</protein>
<gene>
    <name evidence="2" type="ORF">BXYJ_LOCUS7208</name>
</gene>
<dbReference type="Proteomes" id="UP000582659">
    <property type="component" value="Unassembled WGS sequence"/>
</dbReference>
<dbReference type="WBParaSite" id="BXY_1517600.1">
    <property type="protein sequence ID" value="BXY_1517600.1"/>
    <property type="gene ID" value="BXY_1517600"/>
</dbReference>
<evidence type="ECO:0000256" key="1">
    <source>
        <dbReference type="SAM" id="MobiDB-lite"/>
    </source>
</evidence>
<reference evidence="2" key="2">
    <citation type="submission" date="2020-09" db="EMBL/GenBank/DDBJ databases">
        <authorList>
            <person name="Kikuchi T."/>
        </authorList>
    </citation>
    <scope>NUCLEOTIDE SEQUENCE</scope>
    <source>
        <strain evidence="2">Ka4C1</strain>
    </source>
</reference>
<feature type="region of interest" description="Disordered" evidence="1">
    <location>
        <begin position="105"/>
        <end position="131"/>
    </location>
</feature>
<dbReference type="EMBL" id="CAJFCV020000003">
    <property type="protein sequence ID" value="CAG9109548.1"/>
    <property type="molecule type" value="Genomic_DNA"/>
</dbReference>
<feature type="region of interest" description="Disordered" evidence="1">
    <location>
        <begin position="9"/>
        <end position="34"/>
    </location>
</feature>
<dbReference type="Proteomes" id="UP000095284">
    <property type="component" value="Unplaced"/>
</dbReference>
<feature type="compositionally biased region" description="Low complexity" evidence="1">
    <location>
        <begin position="105"/>
        <end position="117"/>
    </location>
</feature>
<reference evidence="5" key="1">
    <citation type="submission" date="2016-11" db="UniProtKB">
        <authorList>
            <consortium name="WormBaseParasite"/>
        </authorList>
    </citation>
    <scope>IDENTIFICATION</scope>
</reference>